<dbReference type="OrthoDB" id="5521692at2"/>
<protein>
    <submittedName>
        <fullName evidence="2">Uncharacterized protein</fullName>
    </submittedName>
</protein>
<dbReference type="EMBL" id="JABFJV010000004">
    <property type="protein sequence ID" value="NOK31858.1"/>
    <property type="molecule type" value="Genomic_DNA"/>
</dbReference>
<comment type="caution">
    <text evidence="2">The sequence shown here is derived from an EMBL/GenBank/DDBJ whole genome shotgun (WGS) entry which is preliminary data.</text>
</comment>
<sequence>MPPSTNELLTLVRHYWPASYEESLDDAHPELKRRRERWAQVLQENERWDDFRRQLGMRLPDFTLAEASTTSQASLRCAVYPAKGIPMQPVPWVLVGCLSILAPVYTVYGITFDYEGRKRGKAHLHLPPLPVAMSDTARIIARELEAHFHVTALPPEVAALPVPVAVEWTRPPQTTLFDALFDSDPTNIP</sequence>
<proteinExistence type="predicted"/>
<keyword evidence="3" id="KW-1185">Reference proteome</keyword>
<gene>
    <name evidence="2" type="ORF">HMI49_01405</name>
</gene>
<evidence type="ECO:0000313" key="2">
    <source>
        <dbReference type="EMBL" id="NOK31858.1"/>
    </source>
</evidence>
<keyword evidence="1" id="KW-1133">Transmembrane helix</keyword>
<name>A0A3A8ITQ6_9BACT</name>
<dbReference type="AlphaFoldDB" id="A0A3A8ITQ6"/>
<keyword evidence="1" id="KW-0472">Membrane</keyword>
<evidence type="ECO:0000313" key="3">
    <source>
        <dbReference type="Proteomes" id="UP000563426"/>
    </source>
</evidence>
<feature type="transmembrane region" description="Helical" evidence="1">
    <location>
        <begin position="90"/>
        <end position="111"/>
    </location>
</feature>
<dbReference type="Proteomes" id="UP000563426">
    <property type="component" value="Unassembled WGS sequence"/>
</dbReference>
<evidence type="ECO:0000256" key="1">
    <source>
        <dbReference type="SAM" id="Phobius"/>
    </source>
</evidence>
<reference evidence="2 3" key="1">
    <citation type="submission" date="2020-05" db="EMBL/GenBank/DDBJ databases">
        <authorList>
            <person name="Whitworth D."/>
        </authorList>
    </citation>
    <scope>NUCLEOTIDE SEQUENCE [LARGE SCALE GENOMIC DNA]</scope>
    <source>
        <strain evidence="2 3">AB043B</strain>
    </source>
</reference>
<organism evidence="2 3">
    <name type="scientific">Corallococcus exercitus</name>
    <dbReference type="NCBI Taxonomy" id="2316736"/>
    <lineage>
        <taxon>Bacteria</taxon>
        <taxon>Pseudomonadati</taxon>
        <taxon>Myxococcota</taxon>
        <taxon>Myxococcia</taxon>
        <taxon>Myxococcales</taxon>
        <taxon>Cystobacterineae</taxon>
        <taxon>Myxococcaceae</taxon>
        <taxon>Corallococcus</taxon>
    </lineage>
</organism>
<accession>A0A3A8ITQ6</accession>
<keyword evidence="1" id="KW-0812">Transmembrane</keyword>
<dbReference type="RefSeq" id="WP_120523393.1">
    <property type="nucleotide sequence ID" value="NZ_JABFJV010000004.1"/>
</dbReference>